<proteinExistence type="evidence at transcript level"/>
<reference evidence="3" key="2">
    <citation type="submission" date="2012-06" db="EMBL/GenBank/DDBJ databases">
        <authorList>
            <person name="Yu Y."/>
            <person name="Currie J."/>
            <person name="Lomeli R."/>
            <person name="Angelova A."/>
            <person name="Collura K."/>
            <person name="Wissotski M."/>
            <person name="Campos D."/>
            <person name="Kudrna D."/>
            <person name="Golser W."/>
            <person name="Ashely E."/>
            <person name="Descour A."/>
            <person name="Fernandes J."/>
            <person name="Soderlund C."/>
            <person name="Walbot V."/>
        </authorList>
    </citation>
    <scope>NUCLEOTIDE SEQUENCE</scope>
    <source>
        <strain evidence="3">B73</strain>
    </source>
</reference>
<feature type="compositionally biased region" description="Basic and acidic residues" evidence="1">
    <location>
        <begin position="241"/>
        <end position="251"/>
    </location>
</feature>
<feature type="compositionally biased region" description="Basic and acidic residues" evidence="1">
    <location>
        <begin position="283"/>
        <end position="292"/>
    </location>
</feature>
<dbReference type="AlphaFoldDB" id="C4IZD7"/>
<sequence>MELVVVQLLLLRLRIHFPRRDPCCRLRALYQILLVAVVTVLVLPPPLLELRVAPPESAAVVVPLPLLALGAAPAVAAVPVVTGWLRLRHGVVGGACAEAEAAEARDLARDLARPLALLLQERAALQQLEHALRLAPHRQAPVEAFLVDVLEGGHPVDGLPVLVELRRDAAGPVREEVLEEEQRLVRLPPLPAVEAREAPVQDARDPDVLVDVERLPGYAPHRPDVRRRRVPVRRLLRQELRRGDVGERQPRGADLAGQVGGGLPPELVEEGRVHGNRCPAAAEEARSRDGTGSDRPALHG</sequence>
<keyword evidence="2" id="KW-0812">Transmembrane</keyword>
<feature type="transmembrane region" description="Helical" evidence="2">
    <location>
        <begin position="60"/>
        <end position="81"/>
    </location>
</feature>
<keyword evidence="2" id="KW-0472">Membrane</keyword>
<reference evidence="3" key="1">
    <citation type="journal article" date="2009" name="PLoS Genet.">
        <title>Sequencing, mapping, and analysis of 27,455 maize full-length cDNAs.</title>
        <authorList>
            <person name="Soderlund C."/>
            <person name="Descour A."/>
            <person name="Kudrna D."/>
            <person name="Bomhoff M."/>
            <person name="Boyd L."/>
            <person name="Currie J."/>
            <person name="Angelova A."/>
            <person name="Collura K."/>
            <person name="Wissotski M."/>
            <person name="Ashley E."/>
            <person name="Morrow D."/>
            <person name="Fernandes J."/>
            <person name="Walbot V."/>
            <person name="Yu Y."/>
        </authorList>
    </citation>
    <scope>NUCLEOTIDE SEQUENCE</scope>
    <source>
        <strain evidence="3">B73</strain>
    </source>
</reference>
<organism evidence="3">
    <name type="scientific">Zea mays</name>
    <name type="common">Maize</name>
    <dbReference type="NCBI Taxonomy" id="4577"/>
    <lineage>
        <taxon>Eukaryota</taxon>
        <taxon>Viridiplantae</taxon>
        <taxon>Streptophyta</taxon>
        <taxon>Embryophyta</taxon>
        <taxon>Tracheophyta</taxon>
        <taxon>Spermatophyta</taxon>
        <taxon>Magnoliopsida</taxon>
        <taxon>Liliopsida</taxon>
        <taxon>Poales</taxon>
        <taxon>Poaceae</taxon>
        <taxon>PACMAD clade</taxon>
        <taxon>Panicoideae</taxon>
        <taxon>Andropogonodae</taxon>
        <taxon>Andropogoneae</taxon>
        <taxon>Tripsacinae</taxon>
        <taxon>Zea</taxon>
    </lineage>
</organism>
<evidence type="ECO:0000313" key="3">
    <source>
        <dbReference type="EMBL" id="ACR34287.1"/>
    </source>
</evidence>
<feature type="transmembrane region" description="Helical" evidence="2">
    <location>
        <begin position="28"/>
        <end position="48"/>
    </location>
</feature>
<keyword evidence="2" id="KW-1133">Transmembrane helix</keyword>
<dbReference type="EMBL" id="BT083934">
    <property type="protein sequence ID" value="ACR34287.1"/>
    <property type="molecule type" value="mRNA"/>
</dbReference>
<evidence type="ECO:0000256" key="2">
    <source>
        <dbReference type="SAM" id="Phobius"/>
    </source>
</evidence>
<evidence type="ECO:0000256" key="1">
    <source>
        <dbReference type="SAM" id="MobiDB-lite"/>
    </source>
</evidence>
<accession>C4IZD7</accession>
<feature type="region of interest" description="Disordered" evidence="1">
    <location>
        <begin position="241"/>
        <end position="300"/>
    </location>
</feature>
<protein>
    <submittedName>
        <fullName evidence="3">Uncharacterized protein</fullName>
    </submittedName>
</protein>
<name>C4IZD7_MAIZE</name>